<evidence type="ECO:0000313" key="3">
    <source>
        <dbReference type="Proteomes" id="UP000011087"/>
    </source>
</evidence>
<dbReference type="GeneID" id="17306302"/>
<evidence type="ECO:0000313" key="2">
    <source>
        <dbReference type="EnsemblProtists" id="EKX49619"/>
    </source>
</evidence>
<reference evidence="2" key="3">
    <citation type="submission" date="2016-03" db="UniProtKB">
        <authorList>
            <consortium name="EnsemblProtists"/>
        </authorList>
    </citation>
    <scope>IDENTIFICATION</scope>
</reference>
<evidence type="ECO:0000313" key="1">
    <source>
        <dbReference type="EMBL" id="EKX49619.1"/>
    </source>
</evidence>
<dbReference type="EMBL" id="JH992981">
    <property type="protein sequence ID" value="EKX49619.1"/>
    <property type="molecule type" value="Genomic_DNA"/>
</dbReference>
<accession>L1JMW3</accession>
<proteinExistence type="predicted"/>
<name>L1JMW3_GUITC</name>
<sequence>MEEEEGGSLPAVYMARPSLLLFFQKEWLNLDMYIRPSTRKSRRHNLPLACDGEV</sequence>
<reference evidence="1 3" key="1">
    <citation type="journal article" date="2012" name="Nature">
        <title>Algal genomes reveal evolutionary mosaicism and the fate of nucleomorphs.</title>
        <authorList>
            <consortium name="DOE Joint Genome Institute"/>
            <person name="Curtis B.A."/>
            <person name="Tanifuji G."/>
            <person name="Burki F."/>
            <person name="Gruber A."/>
            <person name="Irimia M."/>
            <person name="Maruyama S."/>
            <person name="Arias M.C."/>
            <person name="Ball S.G."/>
            <person name="Gile G.H."/>
            <person name="Hirakawa Y."/>
            <person name="Hopkins J.F."/>
            <person name="Kuo A."/>
            <person name="Rensing S.A."/>
            <person name="Schmutz J."/>
            <person name="Symeonidi A."/>
            <person name="Elias M."/>
            <person name="Eveleigh R.J."/>
            <person name="Herman E.K."/>
            <person name="Klute M.J."/>
            <person name="Nakayama T."/>
            <person name="Obornik M."/>
            <person name="Reyes-Prieto A."/>
            <person name="Armbrust E.V."/>
            <person name="Aves S.J."/>
            <person name="Beiko R.G."/>
            <person name="Coutinho P."/>
            <person name="Dacks J.B."/>
            <person name="Durnford D.G."/>
            <person name="Fast N.M."/>
            <person name="Green B.R."/>
            <person name="Grisdale C.J."/>
            <person name="Hempel F."/>
            <person name="Henrissat B."/>
            <person name="Hoppner M.P."/>
            <person name="Ishida K."/>
            <person name="Kim E."/>
            <person name="Koreny L."/>
            <person name="Kroth P.G."/>
            <person name="Liu Y."/>
            <person name="Malik S.B."/>
            <person name="Maier U.G."/>
            <person name="McRose D."/>
            <person name="Mock T."/>
            <person name="Neilson J.A."/>
            <person name="Onodera N.T."/>
            <person name="Poole A.M."/>
            <person name="Pritham E.J."/>
            <person name="Richards T.A."/>
            <person name="Rocap G."/>
            <person name="Roy S.W."/>
            <person name="Sarai C."/>
            <person name="Schaack S."/>
            <person name="Shirato S."/>
            <person name="Slamovits C.H."/>
            <person name="Spencer D.F."/>
            <person name="Suzuki S."/>
            <person name="Worden A.Z."/>
            <person name="Zauner S."/>
            <person name="Barry K."/>
            <person name="Bell C."/>
            <person name="Bharti A.K."/>
            <person name="Crow J.A."/>
            <person name="Grimwood J."/>
            <person name="Kramer R."/>
            <person name="Lindquist E."/>
            <person name="Lucas S."/>
            <person name="Salamov A."/>
            <person name="McFadden G.I."/>
            <person name="Lane C.E."/>
            <person name="Keeling P.J."/>
            <person name="Gray M.W."/>
            <person name="Grigoriev I.V."/>
            <person name="Archibald J.M."/>
        </authorList>
    </citation>
    <scope>NUCLEOTIDE SEQUENCE</scope>
    <source>
        <strain evidence="1 3">CCMP2712</strain>
    </source>
</reference>
<dbReference type="AlphaFoldDB" id="L1JMW3"/>
<reference evidence="3" key="2">
    <citation type="submission" date="2012-11" db="EMBL/GenBank/DDBJ databases">
        <authorList>
            <person name="Kuo A."/>
            <person name="Curtis B.A."/>
            <person name="Tanifuji G."/>
            <person name="Burki F."/>
            <person name="Gruber A."/>
            <person name="Irimia M."/>
            <person name="Maruyama S."/>
            <person name="Arias M.C."/>
            <person name="Ball S.G."/>
            <person name="Gile G.H."/>
            <person name="Hirakawa Y."/>
            <person name="Hopkins J.F."/>
            <person name="Rensing S.A."/>
            <person name="Schmutz J."/>
            <person name="Symeonidi A."/>
            <person name="Elias M."/>
            <person name="Eveleigh R.J."/>
            <person name="Herman E.K."/>
            <person name="Klute M.J."/>
            <person name="Nakayama T."/>
            <person name="Obornik M."/>
            <person name="Reyes-Prieto A."/>
            <person name="Armbrust E.V."/>
            <person name="Aves S.J."/>
            <person name="Beiko R.G."/>
            <person name="Coutinho P."/>
            <person name="Dacks J.B."/>
            <person name="Durnford D.G."/>
            <person name="Fast N.M."/>
            <person name="Green B.R."/>
            <person name="Grisdale C."/>
            <person name="Hempe F."/>
            <person name="Henrissat B."/>
            <person name="Hoppner M.P."/>
            <person name="Ishida K.-I."/>
            <person name="Kim E."/>
            <person name="Koreny L."/>
            <person name="Kroth P.G."/>
            <person name="Liu Y."/>
            <person name="Malik S.-B."/>
            <person name="Maier U.G."/>
            <person name="McRose D."/>
            <person name="Mock T."/>
            <person name="Neilson J.A."/>
            <person name="Onodera N.T."/>
            <person name="Poole A.M."/>
            <person name="Pritham E.J."/>
            <person name="Richards T.A."/>
            <person name="Rocap G."/>
            <person name="Roy S.W."/>
            <person name="Sarai C."/>
            <person name="Schaack S."/>
            <person name="Shirato S."/>
            <person name="Slamovits C.H."/>
            <person name="Spencer D.F."/>
            <person name="Suzuki S."/>
            <person name="Worden A.Z."/>
            <person name="Zauner S."/>
            <person name="Barry K."/>
            <person name="Bell C."/>
            <person name="Bharti A.K."/>
            <person name="Crow J.A."/>
            <person name="Grimwood J."/>
            <person name="Kramer R."/>
            <person name="Lindquist E."/>
            <person name="Lucas S."/>
            <person name="Salamov A."/>
            <person name="McFadden G.I."/>
            <person name="Lane C.E."/>
            <person name="Keeling P.J."/>
            <person name="Gray M.W."/>
            <person name="Grigoriev I.V."/>
            <person name="Archibald J.M."/>
        </authorList>
    </citation>
    <scope>NUCLEOTIDE SEQUENCE</scope>
    <source>
        <strain evidence="3">CCMP2712</strain>
    </source>
</reference>
<dbReference type="Proteomes" id="UP000011087">
    <property type="component" value="Unassembled WGS sequence"/>
</dbReference>
<dbReference type="HOGENOM" id="CLU_3054412_0_0_1"/>
<keyword evidence="3" id="KW-1185">Reference proteome</keyword>
<dbReference type="PaxDb" id="55529-EKX49619"/>
<dbReference type="RefSeq" id="XP_005836599.1">
    <property type="nucleotide sequence ID" value="XM_005836542.1"/>
</dbReference>
<gene>
    <name evidence="1" type="ORF">GUITHDRAFT_151415</name>
</gene>
<protein>
    <submittedName>
        <fullName evidence="1 2">Uncharacterized protein</fullName>
    </submittedName>
</protein>
<dbReference type="KEGG" id="gtt:GUITHDRAFT_151415"/>
<organism evidence="1">
    <name type="scientific">Guillardia theta (strain CCMP2712)</name>
    <name type="common">Cryptophyte</name>
    <dbReference type="NCBI Taxonomy" id="905079"/>
    <lineage>
        <taxon>Eukaryota</taxon>
        <taxon>Cryptophyceae</taxon>
        <taxon>Pyrenomonadales</taxon>
        <taxon>Geminigeraceae</taxon>
        <taxon>Guillardia</taxon>
    </lineage>
</organism>
<dbReference type="EnsemblProtists" id="EKX49619">
    <property type="protein sequence ID" value="EKX49619"/>
    <property type="gene ID" value="GUITHDRAFT_151415"/>
</dbReference>